<dbReference type="eggNOG" id="ENOG502RKTC">
    <property type="taxonomic scope" value="Eukaryota"/>
</dbReference>
<name>A0A093VCI9_TALMA</name>
<comment type="caution">
    <text evidence="1">The sequence shown here is derived from an EMBL/GenBank/DDBJ whole genome shotgun (WGS) entry which is preliminary data.</text>
</comment>
<proteinExistence type="predicted"/>
<sequence>MSRSSYQYSILPSDYKSVIQWAPKFIDFRLKALEAEPFGFSSSSEIESNISLQEWVSILTQPAFRVALCVTTNVSEERSPEIWCNEWAGVLLLYGPLYDLNIQDKILETRWYLGGGYVSPVHRGSKVLKDIFHHIVHQIQEVYLGNDLHRRYGFKGLKLVTRIEAIVYAWDDAKIKYYALGGLQKTQVMTMAEYVRTGWNIPIAGKEEIEVAVLELVVEKSSAITARL</sequence>
<dbReference type="EMBL" id="JPOX01000007">
    <property type="protein sequence ID" value="KFX50262.1"/>
    <property type="molecule type" value="Genomic_DNA"/>
</dbReference>
<reference evidence="1" key="1">
    <citation type="journal article" date="2014" name="PLoS Genet.">
        <title>Signature Gene Expression Reveals Novel Clues to the Molecular Mechanisms of Dimorphic Transition in Penicillium marneffei.</title>
        <authorList>
            <person name="Yang E."/>
            <person name="Wang G."/>
            <person name="Cai J."/>
            <person name="Woo P.C."/>
            <person name="Lau S.K."/>
            <person name="Yuen K.-Y."/>
            <person name="Chow W.-N."/>
            <person name="Lin X."/>
        </authorList>
    </citation>
    <scope>NUCLEOTIDE SEQUENCE [LARGE SCALE GENOMIC DNA]</scope>
    <source>
        <strain evidence="1">PM1</strain>
    </source>
</reference>
<gene>
    <name evidence="1" type="ORF">GQ26_0070300</name>
</gene>
<evidence type="ECO:0000313" key="1">
    <source>
        <dbReference type="EMBL" id="KFX50262.1"/>
    </source>
</evidence>
<accession>A0A093VCI9</accession>
<protein>
    <submittedName>
        <fullName evidence="1">Angiotensin-converting enzyme</fullName>
    </submittedName>
</protein>
<dbReference type="HOGENOM" id="CLU_1142377_0_0_1"/>
<dbReference type="AlphaFoldDB" id="A0A093VCI9"/>
<organism evidence="1">
    <name type="scientific">Talaromyces marneffei PM1</name>
    <dbReference type="NCBI Taxonomy" id="1077442"/>
    <lineage>
        <taxon>Eukaryota</taxon>
        <taxon>Fungi</taxon>
        <taxon>Dikarya</taxon>
        <taxon>Ascomycota</taxon>
        <taxon>Pezizomycotina</taxon>
        <taxon>Eurotiomycetes</taxon>
        <taxon>Eurotiomycetidae</taxon>
        <taxon>Eurotiales</taxon>
        <taxon>Trichocomaceae</taxon>
        <taxon>Talaromyces</taxon>
        <taxon>Talaromyces sect. Talaromyces</taxon>
    </lineage>
</organism>